<dbReference type="AlphaFoldDB" id="A0A645EE43"/>
<dbReference type="EMBL" id="VSSQ01046354">
    <property type="protein sequence ID" value="MPN00325.1"/>
    <property type="molecule type" value="Genomic_DNA"/>
</dbReference>
<sequence>MQAFDQRARREFAAAVTIGIAHIKIFIGLAQRGVKIEPVACCEFGGGFSHICALILQLPDLQIVQQAVVLLRAGQKPVVCANDEESAHAAASGAHHVADYALICRAGYNTDGGAAHAFFQKT</sequence>
<comment type="caution">
    <text evidence="1">The sequence shown here is derived from an EMBL/GenBank/DDBJ whole genome shotgun (WGS) entry which is preliminary data.</text>
</comment>
<accession>A0A645EE43</accession>
<organism evidence="1">
    <name type="scientific">bioreactor metagenome</name>
    <dbReference type="NCBI Taxonomy" id="1076179"/>
    <lineage>
        <taxon>unclassified sequences</taxon>
        <taxon>metagenomes</taxon>
        <taxon>ecological metagenomes</taxon>
    </lineage>
</organism>
<proteinExistence type="predicted"/>
<name>A0A645EE43_9ZZZZ</name>
<protein>
    <submittedName>
        <fullName evidence="1">Uncharacterized protein</fullName>
    </submittedName>
</protein>
<reference evidence="1" key="1">
    <citation type="submission" date="2019-08" db="EMBL/GenBank/DDBJ databases">
        <authorList>
            <person name="Kucharzyk K."/>
            <person name="Murdoch R.W."/>
            <person name="Higgins S."/>
            <person name="Loffler F."/>
        </authorList>
    </citation>
    <scope>NUCLEOTIDE SEQUENCE</scope>
</reference>
<evidence type="ECO:0000313" key="1">
    <source>
        <dbReference type="EMBL" id="MPN00325.1"/>
    </source>
</evidence>
<gene>
    <name evidence="1" type="ORF">SDC9_147519</name>
</gene>